<dbReference type="Proteomes" id="UP001165122">
    <property type="component" value="Unassembled WGS sequence"/>
</dbReference>
<evidence type="ECO:0000313" key="2">
    <source>
        <dbReference type="EMBL" id="GMH48573.1"/>
    </source>
</evidence>
<feature type="region of interest" description="Disordered" evidence="1">
    <location>
        <begin position="93"/>
        <end position="274"/>
    </location>
</feature>
<feature type="compositionally biased region" description="Basic and acidic residues" evidence="1">
    <location>
        <begin position="232"/>
        <end position="246"/>
    </location>
</feature>
<feature type="compositionally biased region" description="Basic and acidic residues" evidence="1">
    <location>
        <begin position="134"/>
        <end position="144"/>
    </location>
</feature>
<proteinExistence type="predicted"/>
<dbReference type="EMBL" id="BRXW01000368">
    <property type="protein sequence ID" value="GMH48573.1"/>
    <property type="molecule type" value="Genomic_DNA"/>
</dbReference>
<feature type="compositionally biased region" description="Polar residues" evidence="1">
    <location>
        <begin position="108"/>
        <end position="119"/>
    </location>
</feature>
<gene>
    <name evidence="2" type="ORF">TrLO_g3463</name>
</gene>
<feature type="compositionally biased region" description="Basic and acidic residues" evidence="1">
    <location>
        <begin position="205"/>
        <end position="223"/>
    </location>
</feature>
<sequence length="274" mass="29805">MPQHLIEGIEELGPCSRKLLFDDSGEIADMHVLLDDKELVDLGMGEGGTVGKAARKGVSKKKKKFVEVAKTRPPWVGVDVVSSCVGGDIAAVDDISKGGSGNGNSNSEVTNVNRGSINSGALREKKTVVKKKPANAEKENEKTKVGVGARNPTSVTPSKTSKSESGSWGSEKENKPNLLINVEPCGLGQHLNGFANNNKSSGRNSEGKKEKEKSKEKEKDPRPRTTTKTSQKKKEPFKPKKVDRVAAFHAVQKNRELDDKKREKLVRMRKSYST</sequence>
<keyword evidence="3" id="KW-1185">Reference proteome</keyword>
<feature type="compositionally biased region" description="Low complexity" evidence="1">
    <location>
        <begin position="152"/>
        <end position="169"/>
    </location>
</feature>
<protein>
    <submittedName>
        <fullName evidence="2">Uncharacterized protein</fullName>
    </submittedName>
</protein>
<evidence type="ECO:0000256" key="1">
    <source>
        <dbReference type="SAM" id="MobiDB-lite"/>
    </source>
</evidence>
<feature type="compositionally biased region" description="Basic and acidic residues" evidence="1">
    <location>
        <begin position="253"/>
        <end position="266"/>
    </location>
</feature>
<accession>A0A9W7DMJ8</accession>
<dbReference type="AlphaFoldDB" id="A0A9W7DMJ8"/>
<evidence type="ECO:0000313" key="3">
    <source>
        <dbReference type="Proteomes" id="UP001165122"/>
    </source>
</evidence>
<name>A0A9W7DMJ8_9STRA</name>
<reference evidence="3" key="1">
    <citation type="journal article" date="2023" name="Commun. Biol.">
        <title>Genome analysis of Parmales, the sister group of diatoms, reveals the evolutionary specialization of diatoms from phago-mixotrophs to photoautotrophs.</title>
        <authorList>
            <person name="Ban H."/>
            <person name="Sato S."/>
            <person name="Yoshikawa S."/>
            <person name="Yamada K."/>
            <person name="Nakamura Y."/>
            <person name="Ichinomiya M."/>
            <person name="Sato N."/>
            <person name="Blanc-Mathieu R."/>
            <person name="Endo H."/>
            <person name="Kuwata A."/>
            <person name="Ogata H."/>
        </authorList>
    </citation>
    <scope>NUCLEOTIDE SEQUENCE [LARGE SCALE GENOMIC DNA]</scope>
    <source>
        <strain evidence="3">NIES 3700</strain>
    </source>
</reference>
<dbReference type="OrthoDB" id="10617886at2759"/>
<comment type="caution">
    <text evidence="2">The sequence shown here is derived from an EMBL/GenBank/DDBJ whole genome shotgun (WGS) entry which is preliminary data.</text>
</comment>
<organism evidence="2 3">
    <name type="scientific">Triparma laevis f. longispina</name>
    <dbReference type="NCBI Taxonomy" id="1714387"/>
    <lineage>
        <taxon>Eukaryota</taxon>
        <taxon>Sar</taxon>
        <taxon>Stramenopiles</taxon>
        <taxon>Ochrophyta</taxon>
        <taxon>Bolidophyceae</taxon>
        <taxon>Parmales</taxon>
        <taxon>Triparmaceae</taxon>
        <taxon>Triparma</taxon>
    </lineage>
</organism>